<protein>
    <submittedName>
        <fullName evidence="9">Kinase-like protein</fullName>
    </submittedName>
</protein>
<evidence type="ECO:0000256" key="7">
    <source>
        <dbReference type="RuleBase" id="RU000304"/>
    </source>
</evidence>
<evidence type="ECO:0000256" key="5">
    <source>
        <dbReference type="ARBA" id="ARBA00022840"/>
    </source>
</evidence>
<dbReference type="Gene3D" id="3.30.200.20">
    <property type="entry name" value="Phosphorylase Kinase, domain 1"/>
    <property type="match status" value="1"/>
</dbReference>
<evidence type="ECO:0000313" key="9">
    <source>
        <dbReference type="EMBL" id="PBK61248.1"/>
    </source>
</evidence>
<dbReference type="PANTHER" id="PTHR45646:SF11">
    <property type="entry name" value="SERINE_THREONINE-PROTEIN KINASE DOA"/>
    <property type="match status" value="1"/>
</dbReference>
<evidence type="ECO:0000256" key="6">
    <source>
        <dbReference type="PROSITE-ProRule" id="PRU10141"/>
    </source>
</evidence>
<dbReference type="InterPro" id="IPR000719">
    <property type="entry name" value="Prot_kinase_dom"/>
</dbReference>
<feature type="domain" description="Protein kinase" evidence="8">
    <location>
        <begin position="24"/>
        <end position="379"/>
    </location>
</feature>
<proteinExistence type="inferred from homology"/>
<dbReference type="PROSITE" id="PS50011">
    <property type="entry name" value="PROTEIN_KINASE_DOM"/>
    <property type="match status" value="1"/>
</dbReference>
<dbReference type="GO" id="GO:0005524">
    <property type="term" value="F:ATP binding"/>
    <property type="evidence" value="ECO:0007669"/>
    <property type="project" value="UniProtKB-UniRule"/>
</dbReference>
<dbReference type="SUPFAM" id="SSF56112">
    <property type="entry name" value="Protein kinase-like (PK-like)"/>
    <property type="match status" value="1"/>
</dbReference>
<dbReference type="InterPro" id="IPR017441">
    <property type="entry name" value="Protein_kinase_ATP_BS"/>
</dbReference>
<dbReference type="AlphaFoldDB" id="A0A2H3B5G7"/>
<keyword evidence="3 6" id="KW-0547">Nucleotide-binding</keyword>
<keyword evidence="4 9" id="KW-0418">Kinase</keyword>
<dbReference type="GO" id="GO:0004674">
    <property type="term" value="F:protein serine/threonine kinase activity"/>
    <property type="evidence" value="ECO:0007669"/>
    <property type="project" value="UniProtKB-KW"/>
</dbReference>
<dbReference type="SMART" id="SM00220">
    <property type="entry name" value="S_TKc"/>
    <property type="match status" value="1"/>
</dbReference>
<dbReference type="InterPro" id="IPR051175">
    <property type="entry name" value="CLK_kinases"/>
</dbReference>
<evidence type="ECO:0000313" key="10">
    <source>
        <dbReference type="Proteomes" id="UP000218334"/>
    </source>
</evidence>
<reference evidence="10" key="1">
    <citation type="journal article" date="2017" name="Nat. Ecol. Evol.">
        <title>Genome expansion and lineage-specific genetic innovations in the forest pathogenic fungi Armillaria.</title>
        <authorList>
            <person name="Sipos G."/>
            <person name="Prasanna A.N."/>
            <person name="Walter M.C."/>
            <person name="O'Connor E."/>
            <person name="Balint B."/>
            <person name="Krizsan K."/>
            <person name="Kiss B."/>
            <person name="Hess J."/>
            <person name="Varga T."/>
            <person name="Slot J."/>
            <person name="Riley R."/>
            <person name="Boka B."/>
            <person name="Rigling D."/>
            <person name="Barry K."/>
            <person name="Lee J."/>
            <person name="Mihaltcheva S."/>
            <person name="LaButti K."/>
            <person name="Lipzen A."/>
            <person name="Waldron R."/>
            <person name="Moloney N.M."/>
            <person name="Sperisen C."/>
            <person name="Kredics L."/>
            <person name="Vagvoelgyi C."/>
            <person name="Patrignani A."/>
            <person name="Fitzpatrick D."/>
            <person name="Nagy I."/>
            <person name="Doyle S."/>
            <person name="Anderson J.B."/>
            <person name="Grigoriev I.V."/>
            <person name="Gueldener U."/>
            <person name="Muensterkoetter M."/>
            <person name="Nagy L.G."/>
        </authorList>
    </citation>
    <scope>NUCLEOTIDE SEQUENCE [LARGE SCALE GENOMIC DNA]</scope>
    <source>
        <strain evidence="10">28-4</strain>
    </source>
</reference>
<dbReference type="Proteomes" id="UP000218334">
    <property type="component" value="Unassembled WGS sequence"/>
</dbReference>
<dbReference type="GO" id="GO:0005634">
    <property type="term" value="C:nucleus"/>
    <property type="evidence" value="ECO:0007669"/>
    <property type="project" value="TreeGrafter"/>
</dbReference>
<dbReference type="InterPro" id="IPR008271">
    <property type="entry name" value="Ser/Thr_kinase_AS"/>
</dbReference>
<dbReference type="PANTHER" id="PTHR45646">
    <property type="entry name" value="SERINE/THREONINE-PROTEIN KINASE DOA-RELATED"/>
    <property type="match status" value="1"/>
</dbReference>
<feature type="binding site" evidence="6">
    <location>
        <position position="53"/>
    </location>
    <ligand>
        <name>ATP</name>
        <dbReference type="ChEBI" id="CHEBI:30616"/>
    </ligand>
</feature>
<keyword evidence="1 7" id="KW-0723">Serine/threonine-protein kinase</keyword>
<evidence type="ECO:0000256" key="1">
    <source>
        <dbReference type="ARBA" id="ARBA00022527"/>
    </source>
</evidence>
<evidence type="ECO:0000256" key="2">
    <source>
        <dbReference type="ARBA" id="ARBA00022679"/>
    </source>
</evidence>
<comment type="similarity">
    <text evidence="7">Belongs to the protein kinase superfamily.</text>
</comment>
<organism evidence="9 10">
    <name type="scientific">Armillaria solidipes</name>
    <dbReference type="NCBI Taxonomy" id="1076256"/>
    <lineage>
        <taxon>Eukaryota</taxon>
        <taxon>Fungi</taxon>
        <taxon>Dikarya</taxon>
        <taxon>Basidiomycota</taxon>
        <taxon>Agaricomycotina</taxon>
        <taxon>Agaricomycetes</taxon>
        <taxon>Agaricomycetidae</taxon>
        <taxon>Agaricales</taxon>
        <taxon>Marasmiineae</taxon>
        <taxon>Physalacriaceae</taxon>
        <taxon>Armillaria</taxon>
    </lineage>
</organism>
<dbReference type="EMBL" id="KZ293477">
    <property type="protein sequence ID" value="PBK61248.1"/>
    <property type="molecule type" value="Genomic_DNA"/>
</dbReference>
<evidence type="ECO:0000259" key="8">
    <source>
        <dbReference type="PROSITE" id="PS50011"/>
    </source>
</evidence>
<accession>A0A2H3B5G7</accession>
<dbReference type="STRING" id="1076256.A0A2H3B5G7"/>
<keyword evidence="5 6" id="KW-0067">ATP-binding</keyword>
<dbReference type="InterPro" id="IPR011009">
    <property type="entry name" value="Kinase-like_dom_sf"/>
</dbReference>
<keyword evidence="10" id="KW-1185">Reference proteome</keyword>
<gene>
    <name evidence="9" type="ORF">ARMSODRAFT_896935</name>
</gene>
<dbReference type="PROSITE" id="PS00108">
    <property type="entry name" value="PROTEIN_KINASE_ST"/>
    <property type="match status" value="1"/>
</dbReference>
<dbReference type="Pfam" id="PF00069">
    <property type="entry name" value="Pkinase"/>
    <property type="match status" value="2"/>
</dbReference>
<evidence type="ECO:0000256" key="4">
    <source>
        <dbReference type="ARBA" id="ARBA00022777"/>
    </source>
</evidence>
<dbReference type="PROSITE" id="PS00107">
    <property type="entry name" value="PROTEIN_KINASE_ATP"/>
    <property type="match status" value="1"/>
</dbReference>
<dbReference type="Gene3D" id="1.10.510.10">
    <property type="entry name" value="Transferase(Phosphotransferase) domain 1"/>
    <property type="match status" value="1"/>
</dbReference>
<dbReference type="GO" id="GO:0043484">
    <property type="term" value="P:regulation of RNA splicing"/>
    <property type="evidence" value="ECO:0007669"/>
    <property type="project" value="TreeGrafter"/>
</dbReference>
<keyword evidence="2" id="KW-0808">Transferase</keyword>
<name>A0A2H3B5G7_9AGAR</name>
<evidence type="ECO:0000256" key="3">
    <source>
        <dbReference type="ARBA" id="ARBA00022741"/>
    </source>
</evidence>
<sequence>MSAEEGYGWPQLEFNEAIGPENRYVICRKLGWGMSSSTWLARDTMDNSYTALKVLSGHHTDLVLRSRVWELGALKKVSSAPSSPHCLQLKSHFTFPGKGSAGQHLCLVTRVLGGDVKSLLTKHGRFPFPLAKRVILHLLRGIAHAHSRGVVHTDLKHDNIFFDTTMSTEDIDKLLASDPPHRHPLEYSHDGLVNAAVSQPLPILTLQEAMQRTFVVADFGSAQLIDTRSHEEISPLSLRPPEVIIGGSWDEKVDIWTFGCLIFELVTGGGLFKYVPCPKFGLDEPNFMLYQMICYTGEDFGSQQLSVSPLAGQFFDSTCTCNLKANPPILDYPFDLSIKRLKVIEEADVLPIAALMRRCLRLDPAQRASAAELLSDPWFDGVE</sequence>